<evidence type="ECO:0000259" key="10">
    <source>
        <dbReference type="Pfam" id="PF00288"/>
    </source>
</evidence>
<evidence type="ECO:0000256" key="3">
    <source>
        <dbReference type="ARBA" id="ARBA00017473"/>
    </source>
</evidence>
<gene>
    <name evidence="9 12" type="primary">ispE</name>
    <name evidence="12" type="ORF">EP073_12895</name>
</gene>
<dbReference type="Proteomes" id="UP000287502">
    <property type="component" value="Chromosome"/>
</dbReference>
<dbReference type="GO" id="GO:0016114">
    <property type="term" value="P:terpenoid biosynthetic process"/>
    <property type="evidence" value="ECO:0007669"/>
    <property type="project" value="UniProtKB-UniRule"/>
</dbReference>
<feature type="binding site" evidence="9">
    <location>
        <begin position="91"/>
        <end position="101"/>
    </location>
    <ligand>
        <name>ATP</name>
        <dbReference type="ChEBI" id="CHEBI:30616"/>
    </ligand>
</feature>
<dbReference type="EMBL" id="CP035108">
    <property type="protein sequence ID" value="QAR34270.1"/>
    <property type="molecule type" value="Genomic_DNA"/>
</dbReference>
<reference evidence="12 13" key="1">
    <citation type="submission" date="2019-01" db="EMBL/GenBank/DDBJ databases">
        <title>Geovibrio thiophilus DSM 11263, complete genome.</title>
        <authorList>
            <person name="Spring S."/>
            <person name="Bunk B."/>
            <person name="Sproer C."/>
        </authorList>
    </citation>
    <scope>NUCLEOTIDE SEQUENCE [LARGE SCALE GENOMIC DNA]</scope>
    <source>
        <strain evidence="12 13">DSM 11263</strain>
    </source>
</reference>
<feature type="active site" evidence="9">
    <location>
        <position position="133"/>
    </location>
</feature>
<dbReference type="InterPro" id="IPR014721">
    <property type="entry name" value="Ribsml_uS5_D2-typ_fold_subgr"/>
</dbReference>
<dbReference type="Gene3D" id="3.30.70.890">
    <property type="entry name" value="GHMP kinase, C-terminal domain"/>
    <property type="match status" value="1"/>
</dbReference>
<comment type="similarity">
    <text evidence="1 9">Belongs to the GHMP kinase family. IspE subfamily.</text>
</comment>
<comment type="pathway">
    <text evidence="9">Isoprenoid biosynthesis; isopentenyl diphosphate biosynthesis via DXP pathway; isopentenyl diphosphate from 1-deoxy-D-xylulose 5-phosphate: step 3/6.</text>
</comment>
<evidence type="ECO:0000256" key="5">
    <source>
        <dbReference type="ARBA" id="ARBA00022741"/>
    </source>
</evidence>
<dbReference type="InterPro" id="IPR004424">
    <property type="entry name" value="IspE"/>
</dbReference>
<proteinExistence type="inferred from homology"/>
<dbReference type="UniPathway" id="UPA00056">
    <property type="reaction ID" value="UER00094"/>
</dbReference>
<evidence type="ECO:0000256" key="8">
    <source>
        <dbReference type="ARBA" id="ARBA00032554"/>
    </source>
</evidence>
<comment type="function">
    <text evidence="9">Catalyzes the phosphorylation of the position 2 hydroxy group of 4-diphosphocytidyl-2C-methyl-D-erythritol.</text>
</comment>
<evidence type="ECO:0000259" key="11">
    <source>
        <dbReference type="Pfam" id="PF08544"/>
    </source>
</evidence>
<evidence type="ECO:0000256" key="9">
    <source>
        <dbReference type="HAMAP-Rule" id="MF_00061"/>
    </source>
</evidence>
<dbReference type="GO" id="GO:0050515">
    <property type="term" value="F:4-(cytidine 5'-diphospho)-2-C-methyl-D-erythritol kinase activity"/>
    <property type="evidence" value="ECO:0007669"/>
    <property type="project" value="UniProtKB-UniRule"/>
</dbReference>
<dbReference type="NCBIfam" id="TIGR00154">
    <property type="entry name" value="ispE"/>
    <property type="match status" value="1"/>
</dbReference>
<protein>
    <recommendedName>
        <fullName evidence="3 9">4-diphosphocytidyl-2-C-methyl-D-erythritol kinase</fullName>
        <shortName evidence="9">CMK</shortName>
        <ecNumber evidence="2 9">2.7.1.148</ecNumber>
    </recommendedName>
    <alternativeName>
        <fullName evidence="8 9">4-(cytidine-5'-diphospho)-2-C-methyl-D-erythritol kinase</fullName>
    </alternativeName>
</protein>
<dbReference type="OrthoDB" id="9809438at2"/>
<dbReference type="InterPro" id="IPR013750">
    <property type="entry name" value="GHMP_kinase_C_dom"/>
</dbReference>
<dbReference type="Pfam" id="PF08544">
    <property type="entry name" value="GHMP_kinases_C"/>
    <property type="match status" value="1"/>
</dbReference>
<dbReference type="InterPro" id="IPR006204">
    <property type="entry name" value="GHMP_kinase_N_dom"/>
</dbReference>
<dbReference type="GO" id="GO:0005524">
    <property type="term" value="F:ATP binding"/>
    <property type="evidence" value="ECO:0007669"/>
    <property type="project" value="UniProtKB-UniRule"/>
</dbReference>
<dbReference type="AlphaFoldDB" id="A0A3R5XZ41"/>
<dbReference type="InterPro" id="IPR036554">
    <property type="entry name" value="GHMP_kinase_C_sf"/>
</dbReference>
<evidence type="ECO:0000256" key="1">
    <source>
        <dbReference type="ARBA" id="ARBA00009684"/>
    </source>
</evidence>
<keyword evidence="7 9" id="KW-0067">ATP-binding</keyword>
<keyword evidence="5 9" id="KW-0547">Nucleotide-binding</keyword>
<dbReference type="Gene3D" id="3.30.230.10">
    <property type="match status" value="1"/>
</dbReference>
<dbReference type="PIRSF" id="PIRSF010376">
    <property type="entry name" value="IspE"/>
    <property type="match status" value="1"/>
</dbReference>
<dbReference type="InterPro" id="IPR020568">
    <property type="entry name" value="Ribosomal_Su5_D2-typ_SF"/>
</dbReference>
<evidence type="ECO:0000256" key="4">
    <source>
        <dbReference type="ARBA" id="ARBA00022679"/>
    </source>
</evidence>
<accession>A0A3R5XZ41</accession>
<feature type="domain" description="GHMP kinase C-terminal" evidence="11">
    <location>
        <begin position="205"/>
        <end position="268"/>
    </location>
</feature>
<comment type="catalytic activity">
    <reaction evidence="9">
        <text>4-CDP-2-C-methyl-D-erythritol + ATP = 4-CDP-2-C-methyl-D-erythritol 2-phosphate + ADP + H(+)</text>
        <dbReference type="Rhea" id="RHEA:18437"/>
        <dbReference type="ChEBI" id="CHEBI:15378"/>
        <dbReference type="ChEBI" id="CHEBI:30616"/>
        <dbReference type="ChEBI" id="CHEBI:57823"/>
        <dbReference type="ChEBI" id="CHEBI:57919"/>
        <dbReference type="ChEBI" id="CHEBI:456216"/>
        <dbReference type="EC" id="2.7.1.148"/>
    </reaction>
</comment>
<evidence type="ECO:0000256" key="6">
    <source>
        <dbReference type="ARBA" id="ARBA00022777"/>
    </source>
</evidence>
<dbReference type="Pfam" id="PF00288">
    <property type="entry name" value="GHMP_kinases_N"/>
    <property type="match status" value="1"/>
</dbReference>
<dbReference type="HAMAP" id="MF_00061">
    <property type="entry name" value="IspE"/>
    <property type="match status" value="1"/>
</dbReference>
<keyword evidence="13" id="KW-1185">Reference proteome</keyword>
<dbReference type="KEGG" id="gtl:EP073_12895"/>
<dbReference type="PANTHER" id="PTHR43527:SF2">
    <property type="entry name" value="4-DIPHOSPHOCYTIDYL-2-C-METHYL-D-ERYTHRITOL KINASE, CHLOROPLASTIC"/>
    <property type="match status" value="1"/>
</dbReference>
<evidence type="ECO:0000313" key="13">
    <source>
        <dbReference type="Proteomes" id="UP000287502"/>
    </source>
</evidence>
<dbReference type="PANTHER" id="PTHR43527">
    <property type="entry name" value="4-DIPHOSPHOCYTIDYL-2-C-METHYL-D-ERYTHRITOL KINASE, CHLOROPLASTIC"/>
    <property type="match status" value="1"/>
</dbReference>
<organism evidence="12 13">
    <name type="scientific">Geovibrio thiophilus</name>
    <dbReference type="NCBI Taxonomy" id="139438"/>
    <lineage>
        <taxon>Bacteria</taxon>
        <taxon>Pseudomonadati</taxon>
        <taxon>Deferribacterota</taxon>
        <taxon>Deferribacteres</taxon>
        <taxon>Deferribacterales</taxon>
        <taxon>Geovibrionaceae</taxon>
        <taxon>Geovibrio</taxon>
    </lineage>
</organism>
<dbReference type="GO" id="GO:0019288">
    <property type="term" value="P:isopentenyl diphosphate biosynthetic process, methylerythritol 4-phosphate pathway"/>
    <property type="evidence" value="ECO:0007669"/>
    <property type="project" value="UniProtKB-UniRule"/>
</dbReference>
<keyword evidence="6 9" id="KW-0418">Kinase</keyword>
<keyword evidence="4 9" id="KW-0808">Transferase</keyword>
<sequence>MIIARSYAKINIFLHINGKRADGYHDLQTLFAQTELHDTIEIEEADRTELICNMPDIPADSSNLIIRVKNILTERYGIRNEYRIILNKKIPAGGGLGGGSSNAACFLKTVNSMSHMGLSYKDMADILGSVGSDTVYFLHDRPCYAEGRGEIIVSETELPSAPILLVNPGIHVPTGEIFRCGNLKLTSKADLSRMPIVAGYAELTAMLENGLEAAVFAKHPVLQTLKTALLDSGADGALMSGSGSTVFGIYRTDEQLESACDIIREKFAGYTVFKSRIKGAG</sequence>
<dbReference type="SUPFAM" id="SSF55060">
    <property type="entry name" value="GHMP Kinase, C-terminal domain"/>
    <property type="match status" value="1"/>
</dbReference>
<feature type="domain" description="GHMP kinase N-terminal" evidence="10">
    <location>
        <begin position="63"/>
        <end position="133"/>
    </location>
</feature>
<evidence type="ECO:0000313" key="12">
    <source>
        <dbReference type="EMBL" id="QAR34270.1"/>
    </source>
</evidence>
<evidence type="ECO:0000256" key="7">
    <source>
        <dbReference type="ARBA" id="ARBA00022840"/>
    </source>
</evidence>
<dbReference type="RefSeq" id="WP_128467575.1">
    <property type="nucleotide sequence ID" value="NZ_CP035108.1"/>
</dbReference>
<dbReference type="EC" id="2.7.1.148" evidence="2 9"/>
<evidence type="ECO:0000256" key="2">
    <source>
        <dbReference type="ARBA" id="ARBA00012052"/>
    </source>
</evidence>
<dbReference type="SUPFAM" id="SSF54211">
    <property type="entry name" value="Ribosomal protein S5 domain 2-like"/>
    <property type="match status" value="1"/>
</dbReference>
<name>A0A3R5XZ41_9BACT</name>
<feature type="active site" evidence="9">
    <location>
        <position position="9"/>
    </location>
</feature>
<keyword evidence="9" id="KW-0414">Isoprene biosynthesis</keyword>